<name>A0A8T8K478_9EURY</name>
<organism evidence="9 10">
    <name type="scientific">Methanobacterium alkalithermotolerans</name>
    <dbReference type="NCBI Taxonomy" id="2731220"/>
    <lineage>
        <taxon>Archaea</taxon>
        <taxon>Methanobacteriati</taxon>
        <taxon>Methanobacteriota</taxon>
        <taxon>Methanomada group</taxon>
        <taxon>Methanobacteria</taxon>
        <taxon>Methanobacteriales</taxon>
        <taxon>Methanobacteriaceae</taxon>
        <taxon>Methanobacterium</taxon>
    </lineage>
</organism>
<dbReference type="EC" id="2.1.1.130" evidence="9"/>
<dbReference type="SUPFAM" id="SSF53790">
    <property type="entry name" value="Tetrapyrrole methylase"/>
    <property type="match status" value="1"/>
</dbReference>
<dbReference type="InterPro" id="IPR014777">
    <property type="entry name" value="4pyrrole_Mease_sub1"/>
</dbReference>
<dbReference type="PROSITE" id="PS00839">
    <property type="entry name" value="SUMT_1"/>
    <property type="match status" value="1"/>
</dbReference>
<feature type="domain" description="Tetrapyrrole methylase" evidence="8">
    <location>
        <begin position="5"/>
        <end position="215"/>
    </location>
</feature>
<dbReference type="Gene3D" id="3.40.1010.10">
    <property type="entry name" value="Cobalt-precorrin-4 Transmethylase, Domain 1"/>
    <property type="match status" value="1"/>
</dbReference>
<dbReference type="AlphaFoldDB" id="A0A8T8K478"/>
<dbReference type="OrthoDB" id="23546at2157"/>
<dbReference type="EMBL" id="CP058560">
    <property type="protein sequence ID" value="QUH23338.1"/>
    <property type="molecule type" value="Genomic_DNA"/>
</dbReference>
<keyword evidence="3" id="KW-0169">Cobalamin biosynthesis</keyword>
<keyword evidence="5 9" id="KW-0808">Transferase</keyword>
<dbReference type="PANTHER" id="PTHR43467">
    <property type="entry name" value="COBALT-PRECORRIN-2 C(20)-METHYLTRANSFERASE"/>
    <property type="match status" value="1"/>
</dbReference>
<evidence type="ECO:0000256" key="2">
    <source>
        <dbReference type="ARBA" id="ARBA00005879"/>
    </source>
</evidence>
<evidence type="ECO:0000256" key="5">
    <source>
        <dbReference type="ARBA" id="ARBA00022679"/>
    </source>
</evidence>
<comment type="similarity">
    <text evidence="2 7">Belongs to the precorrin methyltransferase family.</text>
</comment>
<dbReference type="GO" id="GO:0032259">
    <property type="term" value="P:methylation"/>
    <property type="evidence" value="ECO:0007669"/>
    <property type="project" value="UniProtKB-KW"/>
</dbReference>
<evidence type="ECO:0000256" key="4">
    <source>
        <dbReference type="ARBA" id="ARBA00022603"/>
    </source>
</evidence>
<dbReference type="InterPro" id="IPR014776">
    <property type="entry name" value="4pyrrole_Mease_sub2"/>
</dbReference>
<dbReference type="InterPro" id="IPR000878">
    <property type="entry name" value="4pyrrol_Mease"/>
</dbReference>
<reference evidence="9" key="1">
    <citation type="submission" date="2020-07" db="EMBL/GenBank/DDBJ databases">
        <title>Methanobacterium. sp. MethCan genome.</title>
        <authorList>
            <person name="Postec A."/>
            <person name="Quemeneur M."/>
        </authorList>
    </citation>
    <scope>NUCLEOTIDE SEQUENCE</scope>
    <source>
        <strain evidence="9">MethCAN</strain>
    </source>
</reference>
<dbReference type="CDD" id="cd11645">
    <property type="entry name" value="Precorrin_2_C20_MT"/>
    <property type="match status" value="1"/>
</dbReference>
<dbReference type="GO" id="GO:0030788">
    <property type="term" value="F:precorrin-2 C20-methyltransferase activity"/>
    <property type="evidence" value="ECO:0007669"/>
    <property type="project" value="UniProtKB-EC"/>
</dbReference>
<dbReference type="InterPro" id="IPR003043">
    <property type="entry name" value="Uropor_MeTrfase_CS"/>
</dbReference>
<accession>A0A8T8K478</accession>
<sequence length="232" mass="25770">MIKGKLIGIGTGPGDPDLLTIKAHKVLSSVDVICAPRSAKNRPSIALSIVKNVLDLREDSFHVLEPVFPMKEDLDLLEKHWDTAANQVASYLDKGQDVAFVTLGDPSIYSTFSYIQRKIEDRGYLVEMVPGITSFTGCASSAGIPLVEKDDILVIVPKVDNRLKNILEDGDTFVIMKTSRHSALLEETIKADPREKEIISIKNCSMDDEEVKSGFVDHKKYLSTTLVKFYEK</sequence>
<dbReference type="PIRSF" id="PIRSF036427">
    <property type="entry name" value="Precrrn-2_mtase"/>
    <property type="match status" value="1"/>
</dbReference>
<gene>
    <name evidence="9" type="primary">cobI</name>
    <name evidence="9" type="ORF">HYG87_05980</name>
</gene>
<dbReference type="Gene3D" id="3.30.950.10">
    <property type="entry name" value="Methyltransferase, Cobalt-precorrin-4 Transmethylase, Domain 2"/>
    <property type="match status" value="1"/>
</dbReference>
<dbReference type="InterPro" id="IPR035996">
    <property type="entry name" value="4pyrrol_Methylase_sf"/>
</dbReference>
<keyword evidence="4 9" id="KW-0489">Methyltransferase</keyword>
<dbReference type="GO" id="GO:0009236">
    <property type="term" value="P:cobalamin biosynthetic process"/>
    <property type="evidence" value="ECO:0007669"/>
    <property type="project" value="UniProtKB-UniRule"/>
</dbReference>
<evidence type="ECO:0000313" key="9">
    <source>
        <dbReference type="EMBL" id="QUH23338.1"/>
    </source>
</evidence>
<dbReference type="RefSeq" id="WP_211532295.1">
    <property type="nucleotide sequence ID" value="NZ_CP058560.1"/>
</dbReference>
<dbReference type="Proteomes" id="UP000681041">
    <property type="component" value="Chromosome"/>
</dbReference>
<keyword evidence="6" id="KW-0949">S-adenosyl-L-methionine</keyword>
<keyword evidence="10" id="KW-1185">Reference proteome</keyword>
<evidence type="ECO:0000313" key="10">
    <source>
        <dbReference type="Proteomes" id="UP000681041"/>
    </source>
</evidence>
<proteinExistence type="inferred from homology"/>
<dbReference type="InterPro" id="IPR006364">
    <property type="entry name" value="CobI/CbiL/CobIJ_dom"/>
</dbReference>
<evidence type="ECO:0000259" key="8">
    <source>
        <dbReference type="Pfam" id="PF00590"/>
    </source>
</evidence>
<protein>
    <submittedName>
        <fullName evidence="9">Precorrin-2 C(20)-methyltransferase</fullName>
        <ecNumber evidence="9">2.1.1.130</ecNumber>
    </submittedName>
</protein>
<dbReference type="KEGG" id="meme:HYG87_05980"/>
<dbReference type="InterPro" id="IPR012382">
    <property type="entry name" value="CobI/CbiL"/>
</dbReference>
<comment type="pathway">
    <text evidence="1">Cofactor biosynthesis; adenosylcobalamin biosynthesis.</text>
</comment>
<evidence type="ECO:0000256" key="6">
    <source>
        <dbReference type="ARBA" id="ARBA00022691"/>
    </source>
</evidence>
<dbReference type="Pfam" id="PF00590">
    <property type="entry name" value="TP_methylase"/>
    <property type="match status" value="1"/>
</dbReference>
<dbReference type="PANTHER" id="PTHR43467:SF2">
    <property type="entry name" value="COBALT-PRECORRIN-2 C(20)-METHYLTRANSFERASE"/>
    <property type="match status" value="1"/>
</dbReference>
<evidence type="ECO:0000256" key="1">
    <source>
        <dbReference type="ARBA" id="ARBA00004953"/>
    </source>
</evidence>
<evidence type="ECO:0000256" key="3">
    <source>
        <dbReference type="ARBA" id="ARBA00022573"/>
    </source>
</evidence>
<dbReference type="NCBIfam" id="TIGR01467">
    <property type="entry name" value="cobI_cbiL"/>
    <property type="match status" value="1"/>
</dbReference>
<evidence type="ECO:0000256" key="7">
    <source>
        <dbReference type="PIRNR" id="PIRNR036427"/>
    </source>
</evidence>
<dbReference type="GeneID" id="64820295"/>